<keyword evidence="4" id="KW-1185">Reference proteome</keyword>
<dbReference type="EMBL" id="JAFCIX010000500">
    <property type="protein sequence ID" value="KAH6588587.1"/>
    <property type="molecule type" value="Genomic_DNA"/>
</dbReference>
<evidence type="ECO:0008006" key="5">
    <source>
        <dbReference type="Google" id="ProtNLM"/>
    </source>
</evidence>
<dbReference type="Proteomes" id="UP001648503">
    <property type="component" value="Unassembled WGS sequence"/>
</dbReference>
<evidence type="ECO:0000256" key="2">
    <source>
        <dbReference type="SAM" id="SignalP"/>
    </source>
</evidence>
<evidence type="ECO:0000313" key="3">
    <source>
        <dbReference type="EMBL" id="KAH6588587.1"/>
    </source>
</evidence>
<evidence type="ECO:0000256" key="1">
    <source>
        <dbReference type="SAM" id="MobiDB-lite"/>
    </source>
</evidence>
<name>A0ABQ8EY09_9FUNG</name>
<feature type="chain" id="PRO_5045833964" description="Reelin domain-containing protein" evidence="2">
    <location>
        <begin position="23"/>
        <end position="281"/>
    </location>
</feature>
<feature type="compositionally biased region" description="Low complexity" evidence="1">
    <location>
        <begin position="216"/>
        <end position="281"/>
    </location>
</feature>
<accession>A0ABQ8EY09</accession>
<organism evidence="3 4">
    <name type="scientific">Batrachochytrium salamandrivorans</name>
    <dbReference type="NCBI Taxonomy" id="1357716"/>
    <lineage>
        <taxon>Eukaryota</taxon>
        <taxon>Fungi</taxon>
        <taxon>Fungi incertae sedis</taxon>
        <taxon>Chytridiomycota</taxon>
        <taxon>Chytridiomycota incertae sedis</taxon>
        <taxon>Chytridiomycetes</taxon>
        <taxon>Rhizophydiales</taxon>
        <taxon>Rhizophydiales incertae sedis</taxon>
        <taxon>Batrachochytrium</taxon>
    </lineage>
</organism>
<gene>
    <name evidence="3" type="ORF">BASA50_010657</name>
</gene>
<feature type="region of interest" description="Disordered" evidence="1">
    <location>
        <begin position="215"/>
        <end position="281"/>
    </location>
</feature>
<sequence length="281" mass="29673">MLFRSIVTAIFAVAFSSTAVSALPSGAPKCAINATVIGAAHKKSDDPTLGYSVSIAASGASWEITVTNSAGRESFQGALMYVATDMDPKNHLGKFTFNKDEFRPQTKSICDAAKITGDLDATFTHSSAKKKPVGMKFMWTPNPADMNVAGNPMIYYAFADNDGKEAVKTPAKFNTGKMPMEFRTQKSPTSGGVYGGHKNPTMRRVIKCIPKKHKMMMMAHSKSSSSSEPAPVSEPVMSSSEPAPASEPSMESSTEGMSSSPPAMESSTTEGTSSSTGGSSY</sequence>
<evidence type="ECO:0000313" key="4">
    <source>
        <dbReference type="Proteomes" id="UP001648503"/>
    </source>
</evidence>
<reference evidence="3 4" key="1">
    <citation type="submission" date="2021-02" db="EMBL/GenBank/DDBJ databases">
        <title>Variation within the Batrachochytrium salamandrivorans European outbreak.</title>
        <authorList>
            <person name="Kelly M."/>
            <person name="Pasmans F."/>
            <person name="Shea T.P."/>
            <person name="Munoz J.F."/>
            <person name="Carranza S."/>
            <person name="Cuomo C.A."/>
            <person name="Martel A."/>
        </authorList>
    </citation>
    <scope>NUCLEOTIDE SEQUENCE [LARGE SCALE GENOMIC DNA]</scope>
    <source>
        <strain evidence="3 4">AMFP18/2</strain>
    </source>
</reference>
<protein>
    <recommendedName>
        <fullName evidence="5">Reelin domain-containing protein</fullName>
    </recommendedName>
</protein>
<keyword evidence="2" id="KW-0732">Signal</keyword>
<feature type="signal peptide" evidence="2">
    <location>
        <begin position="1"/>
        <end position="22"/>
    </location>
</feature>
<proteinExistence type="predicted"/>
<comment type="caution">
    <text evidence="3">The sequence shown here is derived from an EMBL/GenBank/DDBJ whole genome shotgun (WGS) entry which is preliminary data.</text>
</comment>